<dbReference type="PANTHER" id="PTHR30146:SF109">
    <property type="entry name" value="HTH-TYPE TRANSCRIPTIONAL REGULATOR GALS"/>
    <property type="match status" value="1"/>
</dbReference>
<dbReference type="CDD" id="cd01392">
    <property type="entry name" value="HTH_LacI"/>
    <property type="match status" value="1"/>
</dbReference>
<dbReference type="PROSITE" id="PS50932">
    <property type="entry name" value="HTH_LACI_2"/>
    <property type="match status" value="1"/>
</dbReference>
<dbReference type="SMART" id="SM00354">
    <property type="entry name" value="HTH_LACI"/>
    <property type="match status" value="1"/>
</dbReference>
<dbReference type="InterPro" id="IPR000843">
    <property type="entry name" value="HTH_LacI"/>
</dbReference>
<dbReference type="Gene3D" id="3.40.50.2300">
    <property type="match status" value="2"/>
</dbReference>
<evidence type="ECO:0000256" key="1">
    <source>
        <dbReference type="ARBA" id="ARBA00023015"/>
    </source>
</evidence>
<comment type="caution">
    <text evidence="5">The sequence shown here is derived from an EMBL/GenBank/DDBJ whole genome shotgun (WGS) entry which is preliminary data.</text>
</comment>
<dbReference type="Proteomes" id="UP000076023">
    <property type="component" value="Unassembled WGS sequence"/>
</dbReference>
<sequence length="355" mass="40249">MAVRRVSQKNVADAAGVHVTTVSLALKNSPRLPVETREKIQRIARELGYQPDPMLSALTIYRRKVHQPYFQGTLAWLDNLKGGSQPPAKARYRDYWDGAVERCSELGYQIEEFSTDEMSLSRISKVLKARGISCILLPPQPRHLSHIKFDWENFCALSFGFSLAFPRLHLVTNAQYRSARQAVRTIRSYGYRRIGFTTLRVIELRTDQNFSSGYLAEHRLGRREPLPIFEFDDAQKSVRRTFVREFTKWFRANKPDAIISLDHEVANALKTLEIEPSKCGYASLHLDSAESGVAGICQNDKLVGRAAVDYIVDMYNRNERGVPGVPYRVLVEGTWVDGATLPRRVSPTVPIAPVL</sequence>
<protein>
    <submittedName>
        <fullName evidence="5">LacI family transcriptional regulator</fullName>
    </submittedName>
</protein>
<reference evidence="6" key="1">
    <citation type="journal article" date="2017" name="Genome Announc.">
        <title>Draft Genome Sequence of Terrimicrobium sacchariphilum NM-5T, a Facultative Anaerobic Soil Bacterium of the Class Spartobacteria.</title>
        <authorList>
            <person name="Qiu Y.L."/>
            <person name="Tourlousse D.M."/>
            <person name="Matsuura N."/>
            <person name="Ohashi A."/>
            <person name="Sekiguchi Y."/>
        </authorList>
    </citation>
    <scope>NUCLEOTIDE SEQUENCE [LARGE SCALE GENOMIC DNA]</scope>
    <source>
        <strain evidence="6">NM-5</strain>
    </source>
</reference>
<keyword evidence="2" id="KW-0238">DNA-binding</keyword>
<dbReference type="SUPFAM" id="SSF47413">
    <property type="entry name" value="lambda repressor-like DNA-binding domains"/>
    <property type="match status" value="1"/>
</dbReference>
<keyword evidence="1" id="KW-0805">Transcription regulation</keyword>
<name>A0A146G8G5_TERSA</name>
<evidence type="ECO:0000259" key="4">
    <source>
        <dbReference type="PROSITE" id="PS50932"/>
    </source>
</evidence>
<dbReference type="STRING" id="690879.TSACC_21382"/>
<dbReference type="AlphaFoldDB" id="A0A146G8G5"/>
<dbReference type="OrthoDB" id="833520at2"/>
<dbReference type="GO" id="GO:0000976">
    <property type="term" value="F:transcription cis-regulatory region binding"/>
    <property type="evidence" value="ECO:0007669"/>
    <property type="project" value="TreeGrafter"/>
</dbReference>
<dbReference type="Gene3D" id="1.10.260.40">
    <property type="entry name" value="lambda repressor-like DNA-binding domains"/>
    <property type="match status" value="1"/>
</dbReference>
<proteinExistence type="predicted"/>
<dbReference type="InterPro" id="IPR010982">
    <property type="entry name" value="Lambda_DNA-bd_dom_sf"/>
</dbReference>
<accession>A0A146G8G5</accession>
<evidence type="ECO:0000256" key="2">
    <source>
        <dbReference type="ARBA" id="ARBA00023125"/>
    </source>
</evidence>
<evidence type="ECO:0000256" key="3">
    <source>
        <dbReference type="ARBA" id="ARBA00023163"/>
    </source>
</evidence>
<dbReference type="GO" id="GO:0003700">
    <property type="term" value="F:DNA-binding transcription factor activity"/>
    <property type="evidence" value="ECO:0007669"/>
    <property type="project" value="TreeGrafter"/>
</dbReference>
<dbReference type="RefSeq" id="WP_075078764.1">
    <property type="nucleotide sequence ID" value="NZ_BDCO01000002.1"/>
</dbReference>
<dbReference type="SUPFAM" id="SSF53822">
    <property type="entry name" value="Periplasmic binding protein-like I"/>
    <property type="match status" value="1"/>
</dbReference>
<dbReference type="Pfam" id="PF00356">
    <property type="entry name" value="LacI"/>
    <property type="match status" value="1"/>
</dbReference>
<organism evidence="5 6">
    <name type="scientific">Terrimicrobium sacchariphilum</name>
    <dbReference type="NCBI Taxonomy" id="690879"/>
    <lineage>
        <taxon>Bacteria</taxon>
        <taxon>Pseudomonadati</taxon>
        <taxon>Verrucomicrobiota</taxon>
        <taxon>Terrimicrobiia</taxon>
        <taxon>Terrimicrobiales</taxon>
        <taxon>Terrimicrobiaceae</taxon>
        <taxon>Terrimicrobium</taxon>
    </lineage>
</organism>
<keyword evidence="6" id="KW-1185">Reference proteome</keyword>
<dbReference type="InterPro" id="IPR028082">
    <property type="entry name" value="Peripla_BP_I"/>
</dbReference>
<evidence type="ECO:0000313" key="5">
    <source>
        <dbReference type="EMBL" id="GAT32978.1"/>
    </source>
</evidence>
<keyword evidence="3" id="KW-0804">Transcription</keyword>
<dbReference type="EMBL" id="BDCO01000002">
    <property type="protein sequence ID" value="GAT32978.1"/>
    <property type="molecule type" value="Genomic_DNA"/>
</dbReference>
<gene>
    <name evidence="5" type="ORF">TSACC_21382</name>
</gene>
<dbReference type="PANTHER" id="PTHR30146">
    <property type="entry name" value="LACI-RELATED TRANSCRIPTIONAL REPRESSOR"/>
    <property type="match status" value="1"/>
</dbReference>
<feature type="domain" description="HTH lacI-type" evidence="4">
    <location>
        <begin position="6"/>
        <end position="60"/>
    </location>
</feature>
<evidence type="ECO:0000313" key="6">
    <source>
        <dbReference type="Proteomes" id="UP000076023"/>
    </source>
</evidence>
<dbReference type="InParanoid" id="A0A146G8G5"/>